<accession>A0A2W7NK54</accession>
<evidence type="ECO:0000313" key="3">
    <source>
        <dbReference type="Proteomes" id="UP000248916"/>
    </source>
</evidence>
<keyword evidence="3" id="KW-1185">Reference proteome</keyword>
<sequence length="1374" mass="150279">MATKDRSVLGTDLDEKLADNTNGAITPAVLRSFLRDFLDTARVPADISAALDARGVEMRVEADQIEYRTKVPDGETKKPWQNLTSTDVFRGPAGPSAFEVDRENGFTGTVEEWLASLRGADGLSSEEIQNVVNGFLAEREAADAERAARIAELERKVALLTGNTENLKPKQIRTFDSVLLPLGSGDLVIEAAQYFSGDNLEFFLSGQNATIDRLTGRLVLSDDTPMESVQTRIEARNVYGSAFGEFPVTVRDPNVAPPEGINTSRALGIDAPESYFDYDENMQRDPEKGNKLGRRRFPLVEIIRSNDDIYVDIRAAGRGTARQFEVLDVDGNTSSTRAVIDPAMPGRLKIDARTAFEGIVRYRAWNSMGEYTDRVPIRIAEEVTLRPMIVRAMADIYSEPDDVGNNLISVIDPVVEGAPYYSVSSRQLFTSKDRGKTLSPVDTDDAGQTTIRADDWYFLFSETRIENGVTEGSKVELLRGQNAIEKHFDAWTLEEDLEVDIHVNGVSVPCAVQWELRAPSSVTGQIRGKWSCASMDAPFRTIRKYQTDRFGNNKGVHYGPCVSRIMWKPQDHQWEYETYYTGADGARHKKVLSGTIAALPNTFQIAGEHTAFAYSNQGVFPSEVPTNRCFTDLDAFMAAFKGWSSPVKALIRRGERTNRIGKKSIQFDKMDNVLCEGYGSGDSHVLYDESTVSGGGGDSFLEIRACRYAFLKDLDFDSTWRNASETGYARVGIAASNNAYLYTDVKSHIAIYNCRGNGLRTLFTNPAPDNASDEGGPGQSGMPTACGHHHTSLHLECMSGIDPDRHNCLDYMIYCSAERGGWVDVLCSPDPRSIVGNSAKDFKHNQHAVCRHAEGWLFCIAGMEGRSMITWTTESVGVLQPALGRLGASGLFPMSITSVWNHVGESGWSMFAYGGGAGGWIKRWGWHYITSLAAFGDYATHRFFGPDQEGSVIENVLLSLSEGKRLREPAVDAYIGEEEGFRDRDGRSNRQSEPGRRSRAAQFITLIDKGDAFPNKSPDGTVSAGNSWIDEDTIAYYQPNLPTPRDDFEGQFIKDVLRPPHSEGYRLRKADTLDTSYRSPDDAIAFYYPEPDSPLIGRVTKSVARIWDAAGVFLPEGPQTPGAFSGKPPGLVAGGGGAGSGATEVSLRTSTQTARWSMSPLSGTDGERGAILMCCKIPSSGTRYFYNAGDNSGILITNGTTQLAVNYLVLDDDGVRRGRQALFNNIVRNGYVFVLVLHERGVRSDVYCSVEGGALQKVSVENNGGRLAVYGVPHHFMSSPSGSGVNFVLWHQGAVWTGVPQFPDVEAMFAAGQVLNPDGTPKHRTVFWEDMDVPVLNLDGDAKGMAAGGGSPGTAGSLTYHVGNPDFPVVDSTA</sequence>
<name>A0A2W7NK54_9RHOB</name>
<feature type="compositionally biased region" description="Basic and acidic residues" evidence="1">
    <location>
        <begin position="979"/>
        <end position="996"/>
    </location>
</feature>
<dbReference type="RefSeq" id="WP_111535498.1">
    <property type="nucleotide sequence ID" value="NZ_QKZL01000001.1"/>
</dbReference>
<evidence type="ECO:0000313" key="2">
    <source>
        <dbReference type="EMBL" id="PZX19833.1"/>
    </source>
</evidence>
<dbReference type="Proteomes" id="UP000248916">
    <property type="component" value="Unassembled WGS sequence"/>
</dbReference>
<feature type="region of interest" description="Disordered" evidence="1">
    <location>
        <begin position="977"/>
        <end position="999"/>
    </location>
</feature>
<dbReference type="OrthoDB" id="7519311at2"/>
<protein>
    <submittedName>
        <fullName evidence="2">Uncharacterized protein</fullName>
    </submittedName>
</protein>
<organism evidence="2 3">
    <name type="scientific">Palleronia aestuarii</name>
    <dbReference type="NCBI Taxonomy" id="568105"/>
    <lineage>
        <taxon>Bacteria</taxon>
        <taxon>Pseudomonadati</taxon>
        <taxon>Pseudomonadota</taxon>
        <taxon>Alphaproteobacteria</taxon>
        <taxon>Rhodobacterales</taxon>
        <taxon>Roseobacteraceae</taxon>
        <taxon>Palleronia</taxon>
    </lineage>
</organism>
<reference evidence="2 3" key="1">
    <citation type="submission" date="2018-06" db="EMBL/GenBank/DDBJ databases">
        <title>Genomic Encyclopedia of Archaeal and Bacterial Type Strains, Phase II (KMG-II): from individual species to whole genera.</title>
        <authorList>
            <person name="Goeker M."/>
        </authorList>
    </citation>
    <scope>NUCLEOTIDE SEQUENCE [LARGE SCALE GENOMIC DNA]</scope>
    <source>
        <strain evidence="2 3">DSM 22009</strain>
    </source>
</reference>
<evidence type="ECO:0000256" key="1">
    <source>
        <dbReference type="SAM" id="MobiDB-lite"/>
    </source>
</evidence>
<comment type="caution">
    <text evidence="2">The sequence shown here is derived from an EMBL/GenBank/DDBJ whole genome shotgun (WGS) entry which is preliminary data.</text>
</comment>
<proteinExistence type="predicted"/>
<dbReference type="EMBL" id="QKZL01000001">
    <property type="protein sequence ID" value="PZX19833.1"/>
    <property type="molecule type" value="Genomic_DNA"/>
</dbReference>
<gene>
    <name evidence="2" type="ORF">LX81_00296</name>
</gene>